<comment type="caution">
    <text evidence="1">The sequence shown here is derived from an EMBL/GenBank/DDBJ whole genome shotgun (WGS) entry which is preliminary data.</text>
</comment>
<evidence type="ECO:0000313" key="1">
    <source>
        <dbReference type="EMBL" id="ETX04178.1"/>
    </source>
</evidence>
<name>W4M1Z7_9BACT</name>
<dbReference type="HOGENOM" id="CLU_2859339_0_0_7"/>
<dbReference type="SUPFAM" id="SSF55729">
    <property type="entry name" value="Acyl-CoA N-acyltransferases (Nat)"/>
    <property type="match status" value="1"/>
</dbReference>
<gene>
    <name evidence="1" type="ORF">ETSY2_30280</name>
</gene>
<accession>W4M1Z7</accession>
<evidence type="ECO:0000313" key="2">
    <source>
        <dbReference type="Proteomes" id="UP000019140"/>
    </source>
</evidence>
<keyword evidence="2" id="KW-1185">Reference proteome</keyword>
<sequence length="64" mass="7457">MGTRPIAFEEELLKVMVQMTVDQNAAISLFSRLGFQREAVLKDHVQDQHGQLRDLVMMTYFFQP</sequence>
<organism evidence="1 2">
    <name type="scientific">Candidatus Entotheonella gemina</name>
    <dbReference type="NCBI Taxonomy" id="1429439"/>
    <lineage>
        <taxon>Bacteria</taxon>
        <taxon>Pseudomonadati</taxon>
        <taxon>Nitrospinota/Tectimicrobiota group</taxon>
        <taxon>Candidatus Tectimicrobiota</taxon>
        <taxon>Candidatus Entotheonellia</taxon>
        <taxon>Candidatus Entotheonellales</taxon>
        <taxon>Candidatus Entotheonellaceae</taxon>
        <taxon>Candidatus Entotheonella</taxon>
    </lineage>
</organism>
<proteinExistence type="predicted"/>
<evidence type="ECO:0008006" key="3">
    <source>
        <dbReference type="Google" id="ProtNLM"/>
    </source>
</evidence>
<dbReference type="Proteomes" id="UP000019140">
    <property type="component" value="Unassembled WGS sequence"/>
</dbReference>
<dbReference type="Gene3D" id="3.40.630.30">
    <property type="match status" value="1"/>
</dbReference>
<dbReference type="EMBL" id="AZHX01001283">
    <property type="protein sequence ID" value="ETX04178.1"/>
    <property type="molecule type" value="Genomic_DNA"/>
</dbReference>
<protein>
    <recommendedName>
        <fullName evidence="3">N-acetyltransferase domain-containing protein</fullName>
    </recommendedName>
</protein>
<dbReference type="InterPro" id="IPR016181">
    <property type="entry name" value="Acyl_CoA_acyltransferase"/>
</dbReference>
<dbReference type="AlphaFoldDB" id="W4M1Z7"/>
<reference evidence="1 2" key="1">
    <citation type="journal article" date="2014" name="Nature">
        <title>An environmental bacterial taxon with a large and distinct metabolic repertoire.</title>
        <authorList>
            <person name="Wilson M.C."/>
            <person name="Mori T."/>
            <person name="Ruckert C."/>
            <person name="Uria A.R."/>
            <person name="Helf M.J."/>
            <person name="Takada K."/>
            <person name="Gernert C."/>
            <person name="Steffens U.A."/>
            <person name="Heycke N."/>
            <person name="Schmitt S."/>
            <person name="Rinke C."/>
            <person name="Helfrich E.J."/>
            <person name="Brachmann A.O."/>
            <person name="Gurgui C."/>
            <person name="Wakimoto T."/>
            <person name="Kracht M."/>
            <person name="Crusemann M."/>
            <person name="Hentschel U."/>
            <person name="Abe I."/>
            <person name="Matsunaga S."/>
            <person name="Kalinowski J."/>
            <person name="Takeyama H."/>
            <person name="Piel J."/>
        </authorList>
    </citation>
    <scope>NUCLEOTIDE SEQUENCE [LARGE SCALE GENOMIC DNA]</scope>
    <source>
        <strain evidence="2">TSY2</strain>
    </source>
</reference>